<dbReference type="Proteomes" id="UP000011859">
    <property type="component" value="Chromosome"/>
</dbReference>
<dbReference type="GO" id="GO:0003677">
    <property type="term" value="F:DNA binding"/>
    <property type="evidence" value="ECO:0007669"/>
    <property type="project" value="UniProtKB-KW"/>
</dbReference>
<name>M4NBV1_9GAMM</name>
<evidence type="ECO:0000256" key="4">
    <source>
        <dbReference type="ARBA" id="ARBA00023163"/>
    </source>
</evidence>
<evidence type="ECO:0000259" key="5">
    <source>
        <dbReference type="PROSITE" id="PS50931"/>
    </source>
</evidence>
<dbReference type="SUPFAM" id="SSF46785">
    <property type="entry name" value="Winged helix' DNA-binding domain"/>
    <property type="match status" value="1"/>
</dbReference>
<proteinExistence type="inferred from homology"/>
<dbReference type="PANTHER" id="PTHR30579:SF7">
    <property type="entry name" value="HTH-TYPE TRANSCRIPTIONAL REGULATOR LRHA-RELATED"/>
    <property type="match status" value="1"/>
</dbReference>
<dbReference type="OrthoDB" id="5723059at2"/>
<dbReference type="InterPro" id="IPR036390">
    <property type="entry name" value="WH_DNA-bd_sf"/>
</dbReference>
<dbReference type="KEGG" id="rhd:R2APBS1_0067"/>
<dbReference type="AlphaFoldDB" id="M4NBV1"/>
<reference evidence="6 7" key="1">
    <citation type="submission" date="2012-04" db="EMBL/GenBank/DDBJ databases">
        <title>Complete genome of Rhodanobacter sp. 2APBS1.</title>
        <authorList>
            <consortium name="US DOE Joint Genome Institute"/>
            <person name="Huntemann M."/>
            <person name="Wei C.-L."/>
            <person name="Han J."/>
            <person name="Detter J.C."/>
            <person name="Han C."/>
            <person name="Tapia R."/>
            <person name="Munk A.C.C."/>
            <person name="Chen A."/>
            <person name="Krypides N."/>
            <person name="Mavromatis K."/>
            <person name="Markowitz V."/>
            <person name="Szeto E."/>
            <person name="Ivanova N."/>
            <person name="Mikhailova N."/>
            <person name="Ovchinnikova G."/>
            <person name="Pagani I."/>
            <person name="Pati A."/>
            <person name="Goodwin L."/>
            <person name="Peters L."/>
            <person name="Pitluck S."/>
            <person name="Woyke T."/>
            <person name="Prakash O."/>
            <person name="Elkins J."/>
            <person name="Brown S."/>
            <person name="Palumbo A."/>
            <person name="Hemme C."/>
            <person name="Zhou J."/>
            <person name="Watson D."/>
            <person name="Jardine P."/>
            <person name="Kostka J."/>
            <person name="Green S."/>
        </authorList>
    </citation>
    <scope>NUCLEOTIDE SEQUENCE [LARGE SCALE GENOMIC DNA]</scope>
    <source>
        <strain evidence="6 7">2APBS1</strain>
    </source>
</reference>
<feature type="domain" description="HTH lysR-type" evidence="5">
    <location>
        <begin position="4"/>
        <end position="61"/>
    </location>
</feature>
<dbReference type="InterPro" id="IPR005119">
    <property type="entry name" value="LysR_subst-bd"/>
</dbReference>
<dbReference type="Gene3D" id="3.40.190.10">
    <property type="entry name" value="Periplasmic binding protein-like II"/>
    <property type="match status" value="2"/>
</dbReference>
<evidence type="ECO:0000256" key="1">
    <source>
        <dbReference type="ARBA" id="ARBA00009437"/>
    </source>
</evidence>
<dbReference type="EMBL" id="CP003470">
    <property type="protein sequence ID" value="AGG87252.1"/>
    <property type="molecule type" value="Genomic_DNA"/>
</dbReference>
<keyword evidence="2" id="KW-0805">Transcription regulation</keyword>
<dbReference type="InterPro" id="IPR000847">
    <property type="entry name" value="LysR_HTH_N"/>
</dbReference>
<dbReference type="RefSeq" id="WP_015446391.1">
    <property type="nucleotide sequence ID" value="NC_020541.1"/>
</dbReference>
<evidence type="ECO:0000313" key="7">
    <source>
        <dbReference type="Proteomes" id="UP000011859"/>
    </source>
</evidence>
<evidence type="ECO:0000256" key="2">
    <source>
        <dbReference type="ARBA" id="ARBA00023015"/>
    </source>
</evidence>
<dbReference type="PROSITE" id="PS50931">
    <property type="entry name" value="HTH_LYSR"/>
    <property type="match status" value="1"/>
</dbReference>
<dbReference type="SUPFAM" id="SSF53850">
    <property type="entry name" value="Periplasmic binding protein-like II"/>
    <property type="match status" value="1"/>
</dbReference>
<keyword evidence="7" id="KW-1185">Reference proteome</keyword>
<dbReference type="HOGENOM" id="CLU_039613_1_3_6"/>
<organism evidence="6 7">
    <name type="scientific">Rhodanobacter denitrificans</name>
    <dbReference type="NCBI Taxonomy" id="666685"/>
    <lineage>
        <taxon>Bacteria</taxon>
        <taxon>Pseudomonadati</taxon>
        <taxon>Pseudomonadota</taxon>
        <taxon>Gammaproteobacteria</taxon>
        <taxon>Lysobacterales</taxon>
        <taxon>Rhodanobacteraceae</taxon>
        <taxon>Rhodanobacter</taxon>
    </lineage>
</organism>
<gene>
    <name evidence="6" type="ORF">R2APBS1_0067</name>
</gene>
<dbReference type="GO" id="GO:0003700">
    <property type="term" value="F:DNA-binding transcription factor activity"/>
    <property type="evidence" value="ECO:0007669"/>
    <property type="project" value="InterPro"/>
</dbReference>
<dbReference type="InterPro" id="IPR050176">
    <property type="entry name" value="LTTR"/>
</dbReference>
<dbReference type="eggNOG" id="COG0583">
    <property type="taxonomic scope" value="Bacteria"/>
</dbReference>
<dbReference type="PRINTS" id="PR00039">
    <property type="entry name" value="HTHLYSR"/>
</dbReference>
<sequence precursor="true">MTSLDLDLLRTFVAVAERGSFSAAASRISRSQAAISQQVQRLEAQLGETLFARNSREVRLSPAGERLLGYASRLLHLSEEAVLAVRDGTTRSVVRLGVTDEIAAYALIPALADLRARRTDLLFEITTGTTRDLVAQLDTRCDLVIGLGLPGHAAGTTLARLPLRWMGHWPGKGAVPLVLYPEGCLMRGQALAALDRAGLPWEITTSTSSVASVEAAARAGLAVGVLASHLAAPDLPRARGLPALPSIDVRIFAGKAAVPVAEALGTLVAKRLRARRAG</sequence>
<dbReference type="InterPro" id="IPR036388">
    <property type="entry name" value="WH-like_DNA-bd_sf"/>
</dbReference>
<dbReference type="Pfam" id="PF00126">
    <property type="entry name" value="HTH_1"/>
    <property type="match status" value="1"/>
</dbReference>
<accession>M4NBV1</accession>
<evidence type="ECO:0000313" key="6">
    <source>
        <dbReference type="EMBL" id="AGG87252.1"/>
    </source>
</evidence>
<keyword evidence="4" id="KW-0804">Transcription</keyword>
<dbReference type="STRING" id="666685.R2APBS1_0067"/>
<evidence type="ECO:0000256" key="3">
    <source>
        <dbReference type="ARBA" id="ARBA00023125"/>
    </source>
</evidence>
<comment type="similarity">
    <text evidence="1">Belongs to the LysR transcriptional regulatory family.</text>
</comment>
<dbReference type="FunFam" id="1.10.10.10:FF:000001">
    <property type="entry name" value="LysR family transcriptional regulator"/>
    <property type="match status" value="1"/>
</dbReference>
<keyword evidence="3" id="KW-0238">DNA-binding</keyword>
<protein>
    <submittedName>
        <fullName evidence="6">Transcriptional regulator</fullName>
    </submittedName>
</protein>
<dbReference type="Gene3D" id="1.10.10.10">
    <property type="entry name" value="Winged helix-like DNA-binding domain superfamily/Winged helix DNA-binding domain"/>
    <property type="match status" value="1"/>
</dbReference>
<dbReference type="PANTHER" id="PTHR30579">
    <property type="entry name" value="TRANSCRIPTIONAL REGULATOR"/>
    <property type="match status" value="1"/>
</dbReference>
<dbReference type="Pfam" id="PF03466">
    <property type="entry name" value="LysR_substrate"/>
    <property type="match status" value="1"/>
</dbReference>